<dbReference type="InterPro" id="IPR038296">
    <property type="entry name" value="ParD_sf"/>
</dbReference>
<evidence type="ECO:0000313" key="5">
    <source>
        <dbReference type="EMBL" id="OFC70519.1"/>
    </source>
</evidence>
<dbReference type="NCBIfam" id="TIGR02606">
    <property type="entry name" value="antidote_CC2985"/>
    <property type="match status" value="1"/>
</dbReference>
<dbReference type="Proteomes" id="UP000175691">
    <property type="component" value="Unassembled WGS sequence"/>
</dbReference>
<evidence type="ECO:0000256" key="2">
    <source>
        <dbReference type="ARBA" id="ARBA00017940"/>
    </source>
</evidence>
<accession>A0A1E7ZAH2</accession>
<dbReference type="InterPro" id="IPR010985">
    <property type="entry name" value="Ribbon_hlx_hlx"/>
</dbReference>
<reference evidence="5 6" key="1">
    <citation type="submission" date="2016-08" db="EMBL/GenBank/DDBJ databases">
        <authorList>
            <person name="Seilhamer J.J."/>
        </authorList>
    </citation>
    <scope>NUCLEOTIDE SEQUENCE [LARGE SCALE GENOMIC DNA]</scope>
    <source>
        <strain evidence="5 6">KCTC 42603</strain>
    </source>
</reference>
<dbReference type="EMBL" id="MDHN01000028">
    <property type="protein sequence ID" value="OFC70519.1"/>
    <property type="molecule type" value="Genomic_DNA"/>
</dbReference>
<dbReference type="Pfam" id="PF03693">
    <property type="entry name" value="ParD_antitoxin"/>
    <property type="match status" value="1"/>
</dbReference>
<evidence type="ECO:0000256" key="1">
    <source>
        <dbReference type="ARBA" id="ARBA00008580"/>
    </source>
</evidence>
<evidence type="ECO:0000313" key="6">
    <source>
        <dbReference type="Proteomes" id="UP000175691"/>
    </source>
</evidence>
<comment type="function">
    <text evidence="4">Antitoxin component of a type II toxin-antitoxin (TA) system. Neutralizes the effect of toxin ParE.</text>
</comment>
<dbReference type="SUPFAM" id="SSF47598">
    <property type="entry name" value="Ribbon-helix-helix"/>
    <property type="match status" value="1"/>
</dbReference>
<keyword evidence="6" id="KW-1185">Reference proteome</keyword>
<dbReference type="RefSeq" id="WP_070125592.1">
    <property type="nucleotide sequence ID" value="NZ_MDHN01000028.1"/>
</dbReference>
<sequence>MNISLGPEFEKRINEKVASGLYTSASEVIRDGLRLLFEKDVSKQQQLDILREEVGKGFQQLSEGSTSDKSALDIFAEVSKEIDGKL</sequence>
<evidence type="ECO:0000256" key="3">
    <source>
        <dbReference type="ARBA" id="ARBA00022649"/>
    </source>
</evidence>
<dbReference type="AlphaFoldDB" id="A0A1E7ZAH2"/>
<dbReference type="PANTHER" id="PTHR36582">
    <property type="entry name" value="ANTITOXIN PARD"/>
    <property type="match status" value="1"/>
</dbReference>
<dbReference type="STRING" id="1656094.BFC18_12210"/>
<comment type="caution">
    <text evidence="5">The sequence shown here is derived from an EMBL/GenBank/DDBJ whole genome shotgun (WGS) entry which is preliminary data.</text>
</comment>
<dbReference type="CDD" id="cd22231">
    <property type="entry name" value="RHH_NikR_HicB-like"/>
    <property type="match status" value="1"/>
</dbReference>
<protein>
    <recommendedName>
        <fullName evidence="2">Antitoxin ParD</fullName>
    </recommendedName>
</protein>
<dbReference type="PANTHER" id="PTHR36582:SF2">
    <property type="entry name" value="ANTITOXIN PARD"/>
    <property type="match status" value="1"/>
</dbReference>
<evidence type="ECO:0000256" key="4">
    <source>
        <dbReference type="ARBA" id="ARBA00037106"/>
    </source>
</evidence>
<organism evidence="5 6">
    <name type="scientific">Alteromonas confluentis</name>
    <dbReference type="NCBI Taxonomy" id="1656094"/>
    <lineage>
        <taxon>Bacteria</taxon>
        <taxon>Pseudomonadati</taxon>
        <taxon>Pseudomonadota</taxon>
        <taxon>Gammaproteobacteria</taxon>
        <taxon>Alteromonadales</taxon>
        <taxon>Alteromonadaceae</taxon>
        <taxon>Alteromonas/Salinimonas group</taxon>
        <taxon>Alteromonas</taxon>
    </lineage>
</organism>
<comment type="similarity">
    <text evidence="1">Belongs to the ParD antitoxin family.</text>
</comment>
<keyword evidence="3" id="KW-1277">Toxin-antitoxin system</keyword>
<gene>
    <name evidence="5" type="ORF">BFC18_12210</name>
</gene>
<dbReference type="OrthoDB" id="9815501at2"/>
<dbReference type="GO" id="GO:0006355">
    <property type="term" value="P:regulation of DNA-templated transcription"/>
    <property type="evidence" value="ECO:0007669"/>
    <property type="project" value="InterPro"/>
</dbReference>
<proteinExistence type="inferred from homology"/>
<name>A0A1E7ZAH2_9ALTE</name>
<dbReference type="Gene3D" id="6.10.10.120">
    <property type="entry name" value="Antitoxin ParD1-like"/>
    <property type="match status" value="1"/>
</dbReference>
<dbReference type="InterPro" id="IPR022789">
    <property type="entry name" value="ParD"/>
</dbReference>